<dbReference type="PATRIC" id="fig|157838.3.peg.1768"/>
<feature type="transmembrane region" description="Helical" evidence="6">
    <location>
        <begin position="222"/>
        <end position="243"/>
    </location>
</feature>
<accession>A0A0Q3TN44</accession>
<comment type="similarity">
    <text evidence="2">Belongs to the autoinducer-2 exporter (AI-2E) (TC 2.A.86) family.</text>
</comment>
<feature type="transmembrane region" description="Helical" evidence="6">
    <location>
        <begin position="315"/>
        <end position="341"/>
    </location>
</feature>
<feature type="transmembrane region" description="Helical" evidence="6">
    <location>
        <begin position="249"/>
        <end position="274"/>
    </location>
</feature>
<evidence type="ECO:0000256" key="1">
    <source>
        <dbReference type="ARBA" id="ARBA00004141"/>
    </source>
</evidence>
<name>A0A0Q3TN44_9BACI</name>
<evidence type="ECO:0000256" key="3">
    <source>
        <dbReference type="ARBA" id="ARBA00022692"/>
    </source>
</evidence>
<evidence type="ECO:0000313" key="7">
    <source>
        <dbReference type="EMBL" id="KQL55416.1"/>
    </source>
</evidence>
<gene>
    <name evidence="7" type="ORF">AN964_08070</name>
</gene>
<feature type="transmembrane region" description="Helical" evidence="6">
    <location>
        <begin position="40"/>
        <end position="62"/>
    </location>
</feature>
<keyword evidence="4 6" id="KW-1133">Transmembrane helix</keyword>
<dbReference type="EMBL" id="LJJC01000004">
    <property type="protein sequence ID" value="KQL55416.1"/>
    <property type="molecule type" value="Genomic_DNA"/>
</dbReference>
<feature type="transmembrane region" description="Helical" evidence="6">
    <location>
        <begin position="281"/>
        <end position="303"/>
    </location>
</feature>
<keyword evidence="3 6" id="KW-0812">Transmembrane</keyword>
<protein>
    <recommendedName>
        <fullName evidence="9">AI-2E family transporter</fullName>
    </recommendedName>
</protein>
<evidence type="ECO:0000313" key="8">
    <source>
        <dbReference type="Proteomes" id="UP000051888"/>
    </source>
</evidence>
<evidence type="ECO:0000256" key="2">
    <source>
        <dbReference type="ARBA" id="ARBA00009773"/>
    </source>
</evidence>
<dbReference type="GO" id="GO:0055085">
    <property type="term" value="P:transmembrane transport"/>
    <property type="evidence" value="ECO:0007669"/>
    <property type="project" value="TreeGrafter"/>
</dbReference>
<reference evidence="7 8" key="1">
    <citation type="submission" date="2015-09" db="EMBL/GenBank/DDBJ databases">
        <title>Genome sequencing project for genomic taxonomy and phylogenomics of Bacillus-like bacteria.</title>
        <authorList>
            <person name="Liu B."/>
            <person name="Wang J."/>
            <person name="Zhu Y."/>
            <person name="Liu G."/>
            <person name="Chen Q."/>
            <person name="Chen Z."/>
            <person name="Lan J."/>
            <person name="Che J."/>
            <person name="Ge C."/>
            <person name="Shi H."/>
            <person name="Pan Z."/>
            <person name="Liu X."/>
        </authorList>
    </citation>
    <scope>NUCLEOTIDE SEQUENCE [LARGE SCALE GENOMIC DNA]</scope>
    <source>
        <strain evidence="7 8">LMG 18435</strain>
    </source>
</reference>
<dbReference type="PANTHER" id="PTHR21716:SF15">
    <property type="entry name" value="TRANSPORT PROTEIN YRRI-RELATED"/>
    <property type="match status" value="1"/>
</dbReference>
<evidence type="ECO:0008006" key="9">
    <source>
        <dbReference type="Google" id="ProtNLM"/>
    </source>
</evidence>
<keyword evidence="8" id="KW-1185">Reference proteome</keyword>
<dbReference type="PANTHER" id="PTHR21716">
    <property type="entry name" value="TRANSMEMBRANE PROTEIN"/>
    <property type="match status" value="1"/>
</dbReference>
<evidence type="ECO:0000256" key="5">
    <source>
        <dbReference type="ARBA" id="ARBA00023136"/>
    </source>
</evidence>
<dbReference type="Pfam" id="PF01594">
    <property type="entry name" value="AI-2E_transport"/>
    <property type="match status" value="1"/>
</dbReference>
<feature type="transmembrane region" description="Helical" evidence="6">
    <location>
        <begin position="163"/>
        <end position="181"/>
    </location>
</feature>
<evidence type="ECO:0000256" key="6">
    <source>
        <dbReference type="SAM" id="Phobius"/>
    </source>
</evidence>
<organism evidence="7 8">
    <name type="scientific">Heyndrickxia shackletonii</name>
    <dbReference type="NCBI Taxonomy" id="157838"/>
    <lineage>
        <taxon>Bacteria</taxon>
        <taxon>Bacillati</taxon>
        <taxon>Bacillota</taxon>
        <taxon>Bacilli</taxon>
        <taxon>Bacillales</taxon>
        <taxon>Bacillaceae</taxon>
        <taxon>Heyndrickxia</taxon>
    </lineage>
</organism>
<evidence type="ECO:0000256" key="4">
    <source>
        <dbReference type="ARBA" id="ARBA00022989"/>
    </source>
</evidence>
<comment type="subcellular location">
    <subcellularLocation>
        <location evidence="1">Membrane</location>
        <topology evidence="1">Multi-pass membrane protein</topology>
    </subcellularLocation>
</comment>
<feature type="transmembrane region" description="Helical" evidence="6">
    <location>
        <begin position="74"/>
        <end position="99"/>
    </location>
</feature>
<dbReference type="AlphaFoldDB" id="A0A0Q3TN44"/>
<keyword evidence="5 6" id="KW-0472">Membrane</keyword>
<comment type="caution">
    <text evidence="7">The sequence shown here is derived from an EMBL/GenBank/DDBJ whole genome shotgun (WGS) entry which is preliminary data.</text>
</comment>
<dbReference type="Proteomes" id="UP000051888">
    <property type="component" value="Unassembled WGS sequence"/>
</dbReference>
<sequence length="359" mass="40815">MDVKLSSGNWFYKLGIILLIFIILYVLLLLKPLWSPILKVLFMSLIPFLIGGFITYLLHPLVEWLHDKGMHRALAISIIYIIFFGGICYGIYLGVPLLIEQIKDLSDHLPEFANQYRNWIQQVHDSTSRWPDGIQNQIDKRIDHFELWLNQYLIKVMNTIMKLVNFIFVLAIIPFISFYFLKDIESVKRSAWYITPSKWRKQAVSFLKDVDKSIGGYIRGQLLVCFLIGSISTIAFWLLGIHYPVLLGLIIGLTNIIPYFGPIIGAIPAAIIAMTISTKHLIYVVIIMFVLQFLEGNVLSPLIVGKSLHLHPLFIILALIVGEEIGGILGLILAVPVLAIIKVAIIHAKYHFVTKSSHE</sequence>
<proteinExistence type="inferred from homology"/>
<dbReference type="InterPro" id="IPR002549">
    <property type="entry name" value="AI-2E-like"/>
</dbReference>
<dbReference type="GO" id="GO:0016020">
    <property type="term" value="C:membrane"/>
    <property type="evidence" value="ECO:0007669"/>
    <property type="project" value="UniProtKB-SubCell"/>
</dbReference>
<dbReference type="STRING" id="157838.AN964_08070"/>
<feature type="transmembrane region" description="Helical" evidence="6">
    <location>
        <begin position="12"/>
        <end position="34"/>
    </location>
</feature>